<evidence type="ECO:0000313" key="1">
    <source>
        <dbReference type="EMBL" id="MFB9070823.1"/>
    </source>
</evidence>
<organism evidence="1 2">
    <name type="scientific">Citricoccus parietis</name>
    <dbReference type="NCBI Taxonomy" id="592307"/>
    <lineage>
        <taxon>Bacteria</taxon>
        <taxon>Bacillati</taxon>
        <taxon>Actinomycetota</taxon>
        <taxon>Actinomycetes</taxon>
        <taxon>Micrococcales</taxon>
        <taxon>Micrococcaceae</taxon>
        <taxon>Citricoccus</taxon>
    </lineage>
</organism>
<reference evidence="1 2" key="1">
    <citation type="submission" date="2024-09" db="EMBL/GenBank/DDBJ databases">
        <authorList>
            <person name="Sun Q."/>
            <person name="Mori K."/>
        </authorList>
    </citation>
    <scope>NUCLEOTIDE SEQUENCE [LARGE SCALE GENOMIC DNA]</scope>
    <source>
        <strain evidence="1 2">CCM 7609</strain>
    </source>
</reference>
<evidence type="ECO:0000313" key="2">
    <source>
        <dbReference type="Proteomes" id="UP001589575"/>
    </source>
</evidence>
<accession>A0ABV5FVV7</accession>
<sequence>MARAADPSTMSGRVDVARADFNRRGVPEGRSVMWVSSEGAAPPRLLLSRV</sequence>
<comment type="caution">
    <text evidence="1">The sequence shown here is derived from an EMBL/GenBank/DDBJ whole genome shotgun (WGS) entry which is preliminary data.</text>
</comment>
<keyword evidence="2" id="KW-1185">Reference proteome</keyword>
<dbReference type="Proteomes" id="UP001589575">
    <property type="component" value="Unassembled WGS sequence"/>
</dbReference>
<dbReference type="EMBL" id="JBHMFI010000001">
    <property type="protein sequence ID" value="MFB9070823.1"/>
    <property type="molecule type" value="Genomic_DNA"/>
</dbReference>
<name>A0ABV5FVV7_9MICC</name>
<protein>
    <submittedName>
        <fullName evidence="1">Uncharacterized protein</fullName>
    </submittedName>
</protein>
<proteinExistence type="predicted"/>
<gene>
    <name evidence="1" type="ORF">ACFFX0_06280</name>
</gene>